<protein>
    <submittedName>
        <fullName evidence="2">ATP synthase F0 subunit 8</fullName>
    </submittedName>
</protein>
<accession>A0A8A5L707</accession>
<evidence type="ECO:0000256" key="1">
    <source>
        <dbReference type="SAM" id="Phobius"/>
    </source>
</evidence>
<gene>
    <name evidence="2" type="primary">atp8</name>
</gene>
<dbReference type="EMBL" id="MN072395">
    <property type="protein sequence ID" value="QTF76082.1"/>
    <property type="molecule type" value="Genomic_DNA"/>
</dbReference>
<geneLocation type="mitochondrion" evidence="2"/>
<organism evidence="2">
    <name type="scientific">Franklinothrips vespiformis</name>
    <name type="common">Thrips</name>
    <name type="synonym">Aeolothrips vespiformis</name>
    <dbReference type="NCBI Taxonomy" id="297892"/>
    <lineage>
        <taxon>Eukaryota</taxon>
        <taxon>Metazoa</taxon>
        <taxon>Ecdysozoa</taxon>
        <taxon>Arthropoda</taxon>
        <taxon>Hexapoda</taxon>
        <taxon>Insecta</taxon>
        <taxon>Pterygota</taxon>
        <taxon>Neoptera</taxon>
        <taxon>Paraneoptera</taxon>
        <taxon>Thysanoptera</taxon>
        <taxon>Terebrantia</taxon>
        <taxon>Aeolothripoidea</taxon>
        <taxon>Aeolothripidae</taxon>
        <taxon>Franklinothrips</taxon>
    </lineage>
</organism>
<name>A0A8A5L707_FRAVS</name>
<reference evidence="2" key="1">
    <citation type="journal article" name="Sci. Rep.">
        <title>Rearrangement and evolution of mitochondrial genomes in Thysanoptera (Insecta).</title>
        <authorList>
            <person name="Tyagi K."/>
            <person name="Chakraborty R."/>
            <person name="Cameron S.L."/>
            <person name="Sweet A.D."/>
            <person name="Chandra K."/>
            <person name="Kumar V."/>
        </authorList>
    </citation>
    <scope>NUCLEOTIDE SEQUENCE</scope>
</reference>
<feature type="transmembrane region" description="Helical" evidence="1">
    <location>
        <begin position="6"/>
        <end position="28"/>
    </location>
</feature>
<proteinExistence type="predicted"/>
<keyword evidence="1" id="KW-0472">Membrane</keyword>
<keyword evidence="1" id="KW-0812">Transmembrane</keyword>
<dbReference type="AlphaFoldDB" id="A0A8A5L707"/>
<sequence length="51" mass="6238">MAPMNWLTLFLFFSMCLYLILSHIYFFYLPSMPKMQGEGKLTKSNYWNSWF</sequence>
<keyword evidence="2" id="KW-0496">Mitochondrion</keyword>
<keyword evidence="1" id="KW-1133">Transmembrane helix</keyword>
<evidence type="ECO:0000313" key="2">
    <source>
        <dbReference type="EMBL" id="QTF76082.1"/>
    </source>
</evidence>